<evidence type="ECO:0000313" key="2">
    <source>
        <dbReference type="Proteomes" id="UP001056120"/>
    </source>
</evidence>
<protein>
    <submittedName>
        <fullName evidence="1">Uncharacterized protein</fullName>
    </submittedName>
</protein>
<keyword evidence="2" id="KW-1185">Reference proteome</keyword>
<gene>
    <name evidence="1" type="ORF">L1987_08816</name>
</gene>
<evidence type="ECO:0000313" key="1">
    <source>
        <dbReference type="EMBL" id="KAI3821253.1"/>
    </source>
</evidence>
<sequence length="1510" mass="172075">MPPRRVNSNNSNNTDLAALLTQLVNQITQANNNNNGHASGSAATGGGGGANPPQCTFKHFNSCNPLKFYGSKGATGLLQWFESIESTFLNSDCPDNLRTRHATSVFQKRALTWWNGEKRTRGVDVAMALPWDELKRIMTEEFCPRNEMKKLEAEFWDLAQESGESLAYTTRFHELSLLVPHMVTPLSRCIEKYIGGLPRQIQDTVIGGNPATLEDAIRLSATLTDNHVKAGTLTRKGAKKVSETTTPPAHVKEVQTEPYRNTRKRKVKNCAVITPAAPVNQVTPIAPNPAKKPYGGSYPLCNTCNYHHPPNIPCRLCNHCGKHGHTANICRAKALANQTNPANQANHQATNQAIPAIANGRACFECGDPNHFRNQCPRLINVNQGGARGRAFNINANEAQANTDVVNGTFLMNNHYASILFDTGADKSFVSLDFEPLLAKTRSKLEKTFTVEVADGNTVTIDTIIYDCSLELNKHTFPINLIPMPLGSFDIIVGMDWLSKHHAEVMCFDKCIRIPLPSGETLTVFGEKPCKGLKLMSCITVQKYIRKKCMVFLAHVIQEEDKKRSVQDIPIVRDFPEVFPDDLPGLPPVRQVEFRIDLVPGANPVAKAPYRLAPSEMQELASQLQELADKGFIRPSHSPLGAPVLFVKKKDGSFRMCIDYRELNKLTIKNRYPLPRIDDLFDQLQGSIYFSKIDLRSGYHQLRVQEEDIPKTAFRTRYGHYEFMVMPFGLTNAPAVFMDLMNHMCKPYLDKFVIVFIDDILIYSRTKEDHEQHLRLILDLLKTEQLYAKFSKCEFWLKEVQFLGHVVNEKGIHVDPAKIEAVKNWKAPKTPTEVRSFLGLAGYYRRFISNFSKIAVPLTALTQKGKPYEWGPKQEEAFQILKQKLCNAPILTLPEGEDDLVVYCDASNQGLSCVLMQRGKVIAYASRQLKIHEKNYTTHDLELGAVIFALKIWRHYLYGTKCVVFTDHKSLQHIFNQKELNMRQRRWVELLNDYDCEIRYHPGKANVVADALSRKEHVILQSVKIHSDIQVRILEAQHVSVTEGNMYEEMSCGAEFQLETKTNGLLYFLNRIWVPDHNDLRAFIMTESHKSRYSIHPGADKMYQNLRPQYWWPGMKKDIALFVAKCLTCSKVKAEHQRPSGLLEQPEIPVWKWENLAMDFITKLPRTSSGYDSIWVIIDRLTRSAHFLPIREDYKVEKLARIYIDEIVSRHGVPLNIISDRDARFTSRFWQSLQKALGTRLDLSTAYHPQTDGQTERTIQTLEDMLRACVIDFGGNWDSHLALIEFSYNNSYHTSIDMAPFEALYGRKCRSPICWNEIGEAQITGPELIQETSDKIIQIRDNIRVARSRQKSYADKRRKPLEFQVGDLVLLKVSPWKGVIRFGKKGKLAPRYVGPFKILERIGKVAYKLELPPSLGSVHPTFHVSNLKKCLADENLHIPLDDVRIDETMHFVEKPVEIMDREIKQLKRSRIPIVKIRWESKRGPEFTWEREDQMKLKYPHLFAEAVASTS</sequence>
<accession>A0ACB9JNL2</accession>
<reference evidence="2" key="1">
    <citation type="journal article" date="2022" name="Mol. Ecol. Resour.">
        <title>The genomes of chicory, endive, great burdock and yacon provide insights into Asteraceae palaeo-polyploidization history and plant inulin production.</title>
        <authorList>
            <person name="Fan W."/>
            <person name="Wang S."/>
            <person name="Wang H."/>
            <person name="Wang A."/>
            <person name="Jiang F."/>
            <person name="Liu H."/>
            <person name="Zhao H."/>
            <person name="Xu D."/>
            <person name="Zhang Y."/>
        </authorList>
    </citation>
    <scope>NUCLEOTIDE SEQUENCE [LARGE SCALE GENOMIC DNA]</scope>
    <source>
        <strain evidence="2">cv. Yunnan</strain>
    </source>
</reference>
<comment type="caution">
    <text evidence="1">The sequence shown here is derived from an EMBL/GenBank/DDBJ whole genome shotgun (WGS) entry which is preliminary data.</text>
</comment>
<organism evidence="1 2">
    <name type="scientific">Smallanthus sonchifolius</name>
    <dbReference type="NCBI Taxonomy" id="185202"/>
    <lineage>
        <taxon>Eukaryota</taxon>
        <taxon>Viridiplantae</taxon>
        <taxon>Streptophyta</taxon>
        <taxon>Embryophyta</taxon>
        <taxon>Tracheophyta</taxon>
        <taxon>Spermatophyta</taxon>
        <taxon>Magnoliopsida</taxon>
        <taxon>eudicotyledons</taxon>
        <taxon>Gunneridae</taxon>
        <taxon>Pentapetalae</taxon>
        <taxon>asterids</taxon>
        <taxon>campanulids</taxon>
        <taxon>Asterales</taxon>
        <taxon>Asteraceae</taxon>
        <taxon>Asteroideae</taxon>
        <taxon>Heliantheae alliance</taxon>
        <taxon>Millerieae</taxon>
        <taxon>Smallanthus</taxon>
    </lineage>
</organism>
<dbReference type="Proteomes" id="UP001056120">
    <property type="component" value="Linkage Group LG03"/>
</dbReference>
<dbReference type="EMBL" id="CM042020">
    <property type="protein sequence ID" value="KAI3821253.1"/>
    <property type="molecule type" value="Genomic_DNA"/>
</dbReference>
<reference evidence="1 2" key="2">
    <citation type="journal article" date="2022" name="Mol. Ecol. Resour.">
        <title>The genomes of chicory, endive, great burdock and yacon provide insights into Asteraceae paleo-polyploidization history and plant inulin production.</title>
        <authorList>
            <person name="Fan W."/>
            <person name="Wang S."/>
            <person name="Wang H."/>
            <person name="Wang A."/>
            <person name="Jiang F."/>
            <person name="Liu H."/>
            <person name="Zhao H."/>
            <person name="Xu D."/>
            <person name="Zhang Y."/>
        </authorList>
    </citation>
    <scope>NUCLEOTIDE SEQUENCE [LARGE SCALE GENOMIC DNA]</scope>
    <source>
        <strain evidence="2">cv. Yunnan</strain>
        <tissue evidence="1">Leaves</tissue>
    </source>
</reference>
<name>A0ACB9JNL2_9ASTR</name>
<proteinExistence type="predicted"/>